<evidence type="ECO:0000313" key="1">
    <source>
        <dbReference type="EMBL" id="QDV46665.1"/>
    </source>
</evidence>
<proteinExistence type="predicted"/>
<dbReference type="AlphaFoldDB" id="A0A518I0M6"/>
<gene>
    <name evidence="1" type="ORF">Enr13x_65740</name>
</gene>
<evidence type="ECO:0000313" key="2">
    <source>
        <dbReference type="Proteomes" id="UP000319004"/>
    </source>
</evidence>
<dbReference type="Proteomes" id="UP000319004">
    <property type="component" value="Chromosome"/>
</dbReference>
<dbReference type="EMBL" id="CP037423">
    <property type="protein sequence ID" value="QDV46665.1"/>
    <property type="molecule type" value="Genomic_DNA"/>
</dbReference>
<protein>
    <submittedName>
        <fullName evidence="1">Uncharacterized protein</fullName>
    </submittedName>
</protein>
<organism evidence="1 2">
    <name type="scientific">Stieleria neptunia</name>
    <dbReference type="NCBI Taxonomy" id="2527979"/>
    <lineage>
        <taxon>Bacteria</taxon>
        <taxon>Pseudomonadati</taxon>
        <taxon>Planctomycetota</taxon>
        <taxon>Planctomycetia</taxon>
        <taxon>Pirellulales</taxon>
        <taxon>Pirellulaceae</taxon>
        <taxon>Stieleria</taxon>
    </lineage>
</organism>
<accession>A0A518I0M6</accession>
<reference evidence="1 2" key="1">
    <citation type="submission" date="2019-03" db="EMBL/GenBank/DDBJ databases">
        <title>Deep-cultivation of Planctomycetes and their phenomic and genomic characterization uncovers novel biology.</title>
        <authorList>
            <person name="Wiegand S."/>
            <person name="Jogler M."/>
            <person name="Boedeker C."/>
            <person name="Pinto D."/>
            <person name="Vollmers J."/>
            <person name="Rivas-Marin E."/>
            <person name="Kohn T."/>
            <person name="Peeters S.H."/>
            <person name="Heuer A."/>
            <person name="Rast P."/>
            <person name="Oberbeckmann S."/>
            <person name="Bunk B."/>
            <person name="Jeske O."/>
            <person name="Meyerdierks A."/>
            <person name="Storesund J.E."/>
            <person name="Kallscheuer N."/>
            <person name="Luecker S."/>
            <person name="Lage O.M."/>
            <person name="Pohl T."/>
            <person name="Merkel B.J."/>
            <person name="Hornburger P."/>
            <person name="Mueller R.-W."/>
            <person name="Bruemmer F."/>
            <person name="Labrenz M."/>
            <person name="Spormann A.M."/>
            <person name="Op den Camp H."/>
            <person name="Overmann J."/>
            <person name="Amann R."/>
            <person name="Jetten M.S.M."/>
            <person name="Mascher T."/>
            <person name="Medema M.H."/>
            <person name="Devos D.P."/>
            <person name="Kaster A.-K."/>
            <person name="Ovreas L."/>
            <person name="Rohde M."/>
            <person name="Galperin M.Y."/>
            <person name="Jogler C."/>
        </authorList>
    </citation>
    <scope>NUCLEOTIDE SEQUENCE [LARGE SCALE GENOMIC DNA]</scope>
    <source>
        <strain evidence="1 2">Enr13</strain>
    </source>
</reference>
<keyword evidence="2" id="KW-1185">Reference proteome</keyword>
<sequence length="93" mass="9974">MQDLATDLDSLPLGETAFAQQANAREGRRLAEILATSATINSATFRRHLGESSAPEEWVLCMTWGSPLSGKVNTAIHRSTLPSLRSTLPHTGG</sequence>
<dbReference type="KEGG" id="snep:Enr13x_65740"/>
<name>A0A518I0M6_9BACT</name>